<dbReference type="EMBL" id="UXUI01008579">
    <property type="protein sequence ID" value="VDD91856.1"/>
    <property type="molecule type" value="Genomic_DNA"/>
</dbReference>
<dbReference type="WBParaSite" id="EVEC_0000708601-mRNA-1">
    <property type="protein sequence ID" value="EVEC_0000708601-mRNA-1"/>
    <property type="gene ID" value="EVEC_0000708601"/>
</dbReference>
<accession>A0A0N4V9H3</accession>
<dbReference type="AlphaFoldDB" id="A0A0N4V9H3"/>
<keyword evidence="3" id="KW-1185">Reference proteome</keyword>
<sequence length="208" mass="23994">MLAVYTRNFYARVGLTLLEKSAKYKLSALIQHSFSSDTAASASLDALVSDLKKAFADKLNDSCRKDASDNEVAEGRSEQIFSSPPEPSPSTRLSRTEIMDMLCNLGIRFELTERALNLNLPALPRPTSIKDSVVRYDYLVKKWKFRRKMDSRGRTNDMDIATKGLSLDELDSDIYDRVSYLNLMSQYEEKERKRKLDELENYRRLREE</sequence>
<protein>
    <submittedName>
        <fullName evidence="4">Mitochondrial transcription termination factor family protein</fullName>
    </submittedName>
</protein>
<reference evidence="4" key="1">
    <citation type="submission" date="2017-02" db="UniProtKB">
        <authorList>
            <consortium name="WormBaseParasite"/>
        </authorList>
    </citation>
    <scope>IDENTIFICATION</scope>
</reference>
<evidence type="ECO:0000256" key="1">
    <source>
        <dbReference type="SAM" id="MobiDB-lite"/>
    </source>
</evidence>
<dbReference type="Proteomes" id="UP000274131">
    <property type="component" value="Unassembled WGS sequence"/>
</dbReference>
<gene>
    <name evidence="2" type="ORF">EVEC_LOCUS6607</name>
</gene>
<organism evidence="4">
    <name type="scientific">Enterobius vermicularis</name>
    <name type="common">Human pinworm</name>
    <dbReference type="NCBI Taxonomy" id="51028"/>
    <lineage>
        <taxon>Eukaryota</taxon>
        <taxon>Metazoa</taxon>
        <taxon>Ecdysozoa</taxon>
        <taxon>Nematoda</taxon>
        <taxon>Chromadorea</taxon>
        <taxon>Rhabditida</taxon>
        <taxon>Spirurina</taxon>
        <taxon>Oxyuridomorpha</taxon>
        <taxon>Oxyuroidea</taxon>
        <taxon>Oxyuridae</taxon>
        <taxon>Enterobius</taxon>
    </lineage>
</organism>
<feature type="compositionally biased region" description="Basic and acidic residues" evidence="1">
    <location>
        <begin position="66"/>
        <end position="77"/>
    </location>
</feature>
<dbReference type="OrthoDB" id="5850496at2759"/>
<reference evidence="2 3" key="2">
    <citation type="submission" date="2018-10" db="EMBL/GenBank/DDBJ databases">
        <authorList>
            <consortium name="Pathogen Informatics"/>
        </authorList>
    </citation>
    <scope>NUCLEOTIDE SEQUENCE [LARGE SCALE GENOMIC DNA]</scope>
</reference>
<name>A0A0N4V9H3_ENTVE</name>
<evidence type="ECO:0000313" key="2">
    <source>
        <dbReference type="EMBL" id="VDD91856.1"/>
    </source>
</evidence>
<evidence type="ECO:0000313" key="3">
    <source>
        <dbReference type="Proteomes" id="UP000274131"/>
    </source>
</evidence>
<feature type="region of interest" description="Disordered" evidence="1">
    <location>
        <begin position="66"/>
        <end position="92"/>
    </location>
</feature>
<evidence type="ECO:0000313" key="4">
    <source>
        <dbReference type="WBParaSite" id="EVEC_0000708601-mRNA-1"/>
    </source>
</evidence>
<proteinExistence type="predicted"/>